<comment type="caution">
    <text evidence="2">The sequence shown here is derived from an EMBL/GenBank/DDBJ whole genome shotgun (WGS) entry which is preliminary data.</text>
</comment>
<organism evidence="2 3">
    <name type="scientific">Methylobacter tundripaludum</name>
    <dbReference type="NCBI Taxonomy" id="173365"/>
    <lineage>
        <taxon>Bacteria</taxon>
        <taxon>Pseudomonadati</taxon>
        <taxon>Pseudomonadota</taxon>
        <taxon>Gammaproteobacteria</taxon>
        <taxon>Methylococcales</taxon>
        <taxon>Methylococcaceae</taxon>
        <taxon>Methylobacter</taxon>
    </lineage>
</organism>
<evidence type="ECO:0000313" key="2">
    <source>
        <dbReference type="EMBL" id="PPK73221.1"/>
    </source>
</evidence>
<dbReference type="OrthoDB" id="7066363at2"/>
<dbReference type="RefSeq" id="WP_104422480.1">
    <property type="nucleotide sequence ID" value="NZ_PTIY01000002.1"/>
</dbReference>
<dbReference type="AlphaFoldDB" id="A0A2S6H714"/>
<dbReference type="EMBL" id="PTIY01000002">
    <property type="protein sequence ID" value="PPK73221.1"/>
    <property type="molecule type" value="Genomic_DNA"/>
</dbReference>
<dbReference type="Proteomes" id="UP000238071">
    <property type="component" value="Unassembled WGS sequence"/>
</dbReference>
<protein>
    <submittedName>
        <fullName evidence="2">Uncharacterized protein</fullName>
    </submittedName>
</protein>
<sequence length="240" mass="28196">MSQLKPSVISDILEALGKSRFTKEDFRIEFPESDRILTKITFLHKPEYFLMLSEEGKQNQVTVKHNYDLSSRTESVKYTAYIVREVPGRYKTDDESEIDNPGGLLELIPKWCDNIRSDLYALAPKIDPLEEFRRKLDEDINTLIDDPSAFFTEEEMERVDSQFDKLFAEISELRESYSLTKQQLESIQREFEEFKKSARVYPKGIWARVTSNRYVKATGQIVNSPEGRNFLFQQIRRLLE</sequence>
<evidence type="ECO:0000313" key="3">
    <source>
        <dbReference type="Proteomes" id="UP000238071"/>
    </source>
</evidence>
<keyword evidence="1" id="KW-0175">Coiled coil</keyword>
<reference evidence="2 3" key="1">
    <citation type="submission" date="2018-02" db="EMBL/GenBank/DDBJ databases">
        <title>Subsurface microbial communities from deep shales in Ohio and West Virginia, USA.</title>
        <authorList>
            <person name="Wrighton K."/>
        </authorList>
    </citation>
    <scope>NUCLEOTIDE SEQUENCE [LARGE SCALE GENOMIC DNA]</scope>
    <source>
        <strain evidence="2 3">OWC-G53F</strain>
    </source>
</reference>
<gene>
    <name evidence="2" type="ORF">B0F88_102200</name>
</gene>
<feature type="coiled-coil region" evidence="1">
    <location>
        <begin position="156"/>
        <end position="197"/>
    </location>
</feature>
<accession>A0A2S6H714</accession>
<name>A0A2S6H714_9GAMM</name>
<proteinExistence type="predicted"/>
<evidence type="ECO:0000256" key="1">
    <source>
        <dbReference type="SAM" id="Coils"/>
    </source>
</evidence>
<keyword evidence="3" id="KW-1185">Reference proteome</keyword>